<evidence type="ECO:0000313" key="3">
    <source>
        <dbReference type="Proteomes" id="UP000452235"/>
    </source>
</evidence>
<comment type="caution">
    <text evidence="2">The sequence shown here is derived from an EMBL/GenBank/DDBJ whole genome shotgun (WGS) entry which is preliminary data.</text>
</comment>
<keyword evidence="3" id="KW-1185">Reference proteome</keyword>
<organism evidence="2 3">
    <name type="scientific">Aspergillus terreus</name>
    <dbReference type="NCBI Taxonomy" id="33178"/>
    <lineage>
        <taxon>Eukaryota</taxon>
        <taxon>Fungi</taxon>
        <taxon>Dikarya</taxon>
        <taxon>Ascomycota</taxon>
        <taxon>Pezizomycotina</taxon>
        <taxon>Eurotiomycetes</taxon>
        <taxon>Eurotiomycetidae</taxon>
        <taxon>Eurotiales</taxon>
        <taxon>Aspergillaceae</taxon>
        <taxon>Aspergillus</taxon>
        <taxon>Aspergillus subgen. Circumdati</taxon>
    </lineage>
</organism>
<name>A0A5M3ZCF5_ASPTE</name>
<dbReference type="PANTHER" id="PTHR35186:SF4">
    <property type="entry name" value="PRION-INHIBITION AND PROPAGATION HELO DOMAIN-CONTAINING PROTEIN"/>
    <property type="match status" value="1"/>
</dbReference>
<feature type="domain" description="DUF7580" evidence="1">
    <location>
        <begin position="208"/>
        <end position="559"/>
    </location>
</feature>
<gene>
    <name evidence="2" type="ORF">ATEIFO6365_0009046700</name>
</gene>
<dbReference type="VEuPathDB" id="FungiDB:ATEG_07842"/>
<accession>A0A5M3ZCF5</accession>
<evidence type="ECO:0000313" key="2">
    <source>
        <dbReference type="EMBL" id="GFF19104.1"/>
    </source>
</evidence>
<dbReference type="AlphaFoldDB" id="A0A5M3ZCF5"/>
<dbReference type="Pfam" id="PF24476">
    <property type="entry name" value="DUF7580"/>
    <property type="match status" value="1"/>
</dbReference>
<dbReference type="InterPro" id="IPR056002">
    <property type="entry name" value="DUF7580"/>
</dbReference>
<dbReference type="Proteomes" id="UP000452235">
    <property type="component" value="Unassembled WGS sequence"/>
</dbReference>
<proteinExistence type="predicted"/>
<reference evidence="2 3" key="1">
    <citation type="submission" date="2020-01" db="EMBL/GenBank/DDBJ databases">
        <title>Aspergillus terreus IFO 6365 whole genome shotgun sequence.</title>
        <authorList>
            <person name="Kanamasa S."/>
            <person name="Takahashi H."/>
        </authorList>
    </citation>
    <scope>NUCLEOTIDE SEQUENCE [LARGE SCALE GENOMIC DNA]</scope>
    <source>
        <strain evidence="2 3">IFO 6365</strain>
    </source>
</reference>
<dbReference type="EMBL" id="BLJY01000009">
    <property type="protein sequence ID" value="GFF19104.1"/>
    <property type="molecule type" value="Genomic_DNA"/>
</dbReference>
<sequence>MSGFEVVGVVLGAIPLLISAIEKYKTTSQRLKFFKYKEPFIVQLIQSLEEQQFFLESDLYVSLNATHLGEEQINDLIRQPNSDLFQDPTIAHAVREYLGNGYVPYQRAVVRCQRVLAEIASNIGGLASESQGTLSSLIQAHPPKDGKYELTKKIKFSLQKDDLEKRIRDLNDATATLRRIRETSVTKTEVTLQSTSRMIAKFASALNAVRSYADRLYSAISAGYNVDCHPEHETRLFLQSRSALMEKKTTVAFTIAFSPSNTGQIPMACYKTDIKVLEEMDSCYATAKAGGHIKVAISLPTETSNPPPNDLEDLCYSVQQARDGGHFLDLYLSQGGCLCYYHKPFKVGVLRDAIAKSTEDIISLEQILGKMEQPNASSAIIRWTLNQRMALSFNIASSIMQLNSTPWLCFPLTSKSLYFARRAELLLQRGAAQYADIPQPFIRQTFFGGAKDLARCACNPRRSMLELGIILLELWHAKTFEAYAIESGLNIDHNFGSRYDVAIKWLDFSTYYVLPFYLDVVTRCIEFTFATSRAAPDWHDIVFRKSVCEYVLKPLWENCPAEFR</sequence>
<protein>
    <recommendedName>
        <fullName evidence="1">DUF7580 domain-containing protein</fullName>
    </recommendedName>
</protein>
<dbReference type="PANTHER" id="PTHR35186">
    <property type="entry name" value="ANK_REP_REGION DOMAIN-CONTAINING PROTEIN"/>
    <property type="match status" value="1"/>
</dbReference>
<dbReference type="OrthoDB" id="3565018at2759"/>
<evidence type="ECO:0000259" key="1">
    <source>
        <dbReference type="Pfam" id="PF24476"/>
    </source>
</evidence>